<evidence type="ECO:0000313" key="2">
    <source>
        <dbReference type="Proteomes" id="UP001139264"/>
    </source>
</evidence>
<proteinExistence type="predicted"/>
<dbReference type="AlphaFoldDB" id="A0A9X1M475"/>
<comment type="caution">
    <text evidence="1">The sequence shown here is derived from an EMBL/GenBank/DDBJ whole genome shotgun (WGS) entry which is preliminary data.</text>
</comment>
<dbReference type="Proteomes" id="UP001139264">
    <property type="component" value="Unassembled WGS sequence"/>
</dbReference>
<evidence type="ECO:0008006" key="3">
    <source>
        <dbReference type="Google" id="ProtNLM"/>
    </source>
</evidence>
<evidence type="ECO:0000313" key="1">
    <source>
        <dbReference type="EMBL" id="MCC3271089.1"/>
    </source>
</evidence>
<accession>A0A9X1M475</accession>
<reference evidence="1" key="1">
    <citation type="submission" date="2021-10" db="EMBL/GenBank/DDBJ databases">
        <title>Novel species in genus Arthrobacter.</title>
        <authorList>
            <person name="Liu Y."/>
        </authorList>
    </citation>
    <scope>NUCLEOTIDE SEQUENCE</scope>
    <source>
        <strain evidence="1">Zg-Y809</strain>
    </source>
</reference>
<protein>
    <recommendedName>
        <fullName evidence="3">Toxic anion resistance protein</fullName>
    </recommendedName>
</protein>
<gene>
    <name evidence="1" type="ORF">LJ751_17330</name>
</gene>
<dbReference type="EMBL" id="JAJFZP010000020">
    <property type="protein sequence ID" value="MCC3271089.1"/>
    <property type="molecule type" value="Genomic_DNA"/>
</dbReference>
<name>A0A9X1M475_9MICC</name>
<dbReference type="RefSeq" id="WP_227909299.1">
    <property type="nucleotide sequence ID" value="NZ_CP095461.1"/>
</dbReference>
<sequence>MNEPTNEVPSEVQIVVSGDSALVAGSDAAVAMLFERLDVKPSSAKPTGQSAKDLFAGILGIDALASGFDPRWVHMTSESYQRLNELGSFNQLQGGLLSGVIRGDMGRIDQYMKFDALGMNPMIKSNAALLVAVMAVRTAIADLEALVAAMDVKLDQLLEDNRIAALGDIQGLTHVLGRVFNLYQETGKITDTAWSQISGHASALAQAEARARGHVDSLANALAVKLFNDRADAVERAASGELQRWLVILAATHVNQQRLEVLELAHLRQADAEAVAAHAEAARAAVEERRLALTDSVQRLADSLGGAADVSDANRVRSPLKARKLLREAQNTLELVTAYADVASLDIVVGDVERESWRKSLSDLAKGTVAEVRSSAASVPDELSRLREDQVLKKADRIAEKAGRIAEKRALIAAPVDNLSQDPELEKK</sequence>
<organism evidence="1 2">
    <name type="scientific">Arthrobacter gengyunqii</name>
    <dbReference type="NCBI Taxonomy" id="2886940"/>
    <lineage>
        <taxon>Bacteria</taxon>
        <taxon>Bacillati</taxon>
        <taxon>Actinomycetota</taxon>
        <taxon>Actinomycetes</taxon>
        <taxon>Micrococcales</taxon>
        <taxon>Micrococcaceae</taxon>
        <taxon>Arthrobacter</taxon>
    </lineage>
</organism>